<dbReference type="AlphaFoldDB" id="A0A7X0PHA0"/>
<keyword evidence="2" id="KW-1185">Reference proteome</keyword>
<evidence type="ECO:0000313" key="1">
    <source>
        <dbReference type="EMBL" id="MBB6561942.1"/>
    </source>
</evidence>
<dbReference type="RefSeq" id="WP_184861480.1">
    <property type="nucleotide sequence ID" value="NZ_JACHLK010000010.1"/>
</dbReference>
<accession>A0A7X0PHA0</accession>
<name>A0A7X0PHA0_9BURK</name>
<sequence length="158" mass="17230">MPQPPADPVLRCTATLARKDPRLPVYVVIPHAVVALWELQATTVVEGSANGHALGRRTLKRWDASPKSPWFLEFTAPWCKSAGVAVGDALQLELTRADTEVPAELQALLAQAPQLAAAWKKRSDALRRAAMEHIRAGKSASTRERRAALLAQQLRDGL</sequence>
<evidence type="ECO:0008006" key="3">
    <source>
        <dbReference type="Google" id="ProtNLM"/>
    </source>
</evidence>
<comment type="caution">
    <text evidence="1">The sequence shown here is derived from an EMBL/GenBank/DDBJ whole genome shotgun (WGS) entry which is preliminary data.</text>
</comment>
<dbReference type="Proteomes" id="UP000575083">
    <property type="component" value="Unassembled WGS sequence"/>
</dbReference>
<gene>
    <name evidence="1" type="ORF">HNP48_004644</name>
</gene>
<organism evidence="1 2">
    <name type="scientific">Acidovorax soli</name>
    <dbReference type="NCBI Taxonomy" id="592050"/>
    <lineage>
        <taxon>Bacteria</taxon>
        <taxon>Pseudomonadati</taxon>
        <taxon>Pseudomonadota</taxon>
        <taxon>Betaproteobacteria</taxon>
        <taxon>Burkholderiales</taxon>
        <taxon>Comamonadaceae</taxon>
        <taxon>Acidovorax</taxon>
    </lineage>
</organism>
<reference evidence="1 2" key="1">
    <citation type="submission" date="2020-08" db="EMBL/GenBank/DDBJ databases">
        <title>Functional genomics of gut bacteria from endangered species of beetles.</title>
        <authorList>
            <person name="Carlos-Shanley C."/>
        </authorList>
    </citation>
    <scope>NUCLEOTIDE SEQUENCE [LARGE SCALE GENOMIC DNA]</scope>
    <source>
        <strain evidence="1 2">S00198</strain>
    </source>
</reference>
<dbReference type="EMBL" id="JACHLK010000010">
    <property type="protein sequence ID" value="MBB6561942.1"/>
    <property type="molecule type" value="Genomic_DNA"/>
</dbReference>
<proteinExistence type="predicted"/>
<protein>
    <recommendedName>
        <fullName evidence="3">Bacteriocin-protection, YdeI or OmpD-Associated</fullName>
    </recommendedName>
</protein>
<dbReference type="Pfam" id="PF13376">
    <property type="entry name" value="OmdA"/>
    <property type="match status" value="1"/>
</dbReference>
<evidence type="ECO:0000313" key="2">
    <source>
        <dbReference type="Proteomes" id="UP000575083"/>
    </source>
</evidence>